<keyword evidence="1" id="KW-0472">Membrane</keyword>
<keyword evidence="1" id="KW-1133">Transmembrane helix</keyword>
<sequence>MSTQISEVYIGAWWSHADETKPALILTLRDNEALILIAALVVFVGFVASRTFGAAQFILHQKRVGNRTSPGVKNTRTPTGPERHGYDGLHQQQQALLRNASGHVHTLWLTAQLAWGWKARLGAWTALRRSLVILLITGVSLAAWTAAQLLLPLLWTTRTDQMLTARSSCDEAIPPHRQPIAETDAQRALEAAHAFNRYYNNRADVAASYQQQCPGNSTGIPGCERIPFPRINWRATDGVGLSLMMGLPNTENVEWQSDPINSNTHLGINAPLEDTVDFQQSLACVPANLTGVVYEKSPNETYGIYRHLWGNITIGETVLPYTTLYNESLVNSGASYQIMSFTNYTNYTSLLTPLWHPDEILFGIPSINERIRSIHLIAANSVTYSSPVLDPIFKTPPFPNPSPNPPPVYSPANPVTVLVCRETHNICSPAHETPGAAYIRGYCVPRPLPIRSDGELFDSAYFNARQRETVKRLRNLIPVGGVSGIIQGLSEPLMAGRTAVRKTGDFGAGWEQRGRLPVDQWKREVSRWFEIGLVMLQMGFLEGREMSEGEVRGLVVERTECGMQRVAAVAGMRNLNLAGIIGTVAIGVFLMSLSWAVVPFVGWWQRRKSRGGPTGVMQWRVDGLFQTQRVAYEATGMMGWDEGTGAVPTTGERVFPKEMIKMRSTL</sequence>
<keyword evidence="3" id="KW-1185">Reference proteome</keyword>
<comment type="caution">
    <text evidence="2">The sequence shown here is derived from an EMBL/GenBank/DDBJ whole genome shotgun (WGS) entry which is preliminary data.</text>
</comment>
<evidence type="ECO:0000256" key="1">
    <source>
        <dbReference type="SAM" id="Phobius"/>
    </source>
</evidence>
<name>A0AA39WZM5_9PEZI</name>
<keyword evidence="1" id="KW-0812">Transmembrane</keyword>
<evidence type="ECO:0000313" key="2">
    <source>
        <dbReference type="EMBL" id="KAK0624282.1"/>
    </source>
</evidence>
<feature type="transmembrane region" description="Helical" evidence="1">
    <location>
        <begin position="33"/>
        <end position="59"/>
    </location>
</feature>
<protein>
    <submittedName>
        <fullName evidence="2">Uncharacterized protein</fullName>
    </submittedName>
</protein>
<feature type="transmembrane region" description="Helical" evidence="1">
    <location>
        <begin position="577"/>
        <end position="601"/>
    </location>
</feature>
<feature type="transmembrane region" description="Helical" evidence="1">
    <location>
        <begin position="131"/>
        <end position="155"/>
    </location>
</feature>
<accession>A0AA39WZM5</accession>
<reference evidence="2" key="1">
    <citation type="submission" date="2023-06" db="EMBL/GenBank/DDBJ databases">
        <title>Genome-scale phylogeny and comparative genomics of the fungal order Sordariales.</title>
        <authorList>
            <consortium name="Lawrence Berkeley National Laboratory"/>
            <person name="Hensen N."/>
            <person name="Bonometti L."/>
            <person name="Westerberg I."/>
            <person name="Brannstrom I.O."/>
            <person name="Guillou S."/>
            <person name="Cros-Aarteil S."/>
            <person name="Calhoun S."/>
            <person name="Haridas S."/>
            <person name="Kuo A."/>
            <person name="Mondo S."/>
            <person name="Pangilinan J."/>
            <person name="Riley R."/>
            <person name="Labutti K."/>
            <person name="Andreopoulos B."/>
            <person name="Lipzen A."/>
            <person name="Chen C."/>
            <person name="Yanf M."/>
            <person name="Daum C."/>
            <person name="Ng V."/>
            <person name="Clum A."/>
            <person name="Steindorff A."/>
            <person name="Ohm R."/>
            <person name="Martin F."/>
            <person name="Silar P."/>
            <person name="Natvig D."/>
            <person name="Lalanne C."/>
            <person name="Gautier V."/>
            <person name="Ament-Velasquez S.L."/>
            <person name="Kruys A."/>
            <person name="Hutchinson M.I."/>
            <person name="Powell A.J."/>
            <person name="Barry K."/>
            <person name="Miller A.N."/>
            <person name="Grigoriev I.V."/>
            <person name="Debuchy R."/>
            <person name="Gladieux P."/>
            <person name="Thoren M.H."/>
            <person name="Johannesson H."/>
        </authorList>
    </citation>
    <scope>NUCLEOTIDE SEQUENCE</scope>
    <source>
        <strain evidence="2">CBS 606.72</strain>
    </source>
</reference>
<gene>
    <name evidence="2" type="ORF">B0T14DRAFT_602650</name>
</gene>
<dbReference type="AlphaFoldDB" id="A0AA39WZM5"/>
<organism evidence="2 3">
    <name type="scientific">Immersiella caudata</name>
    <dbReference type="NCBI Taxonomy" id="314043"/>
    <lineage>
        <taxon>Eukaryota</taxon>
        <taxon>Fungi</taxon>
        <taxon>Dikarya</taxon>
        <taxon>Ascomycota</taxon>
        <taxon>Pezizomycotina</taxon>
        <taxon>Sordariomycetes</taxon>
        <taxon>Sordariomycetidae</taxon>
        <taxon>Sordariales</taxon>
        <taxon>Lasiosphaeriaceae</taxon>
        <taxon>Immersiella</taxon>
    </lineage>
</organism>
<dbReference type="EMBL" id="JAULSU010000003">
    <property type="protein sequence ID" value="KAK0624282.1"/>
    <property type="molecule type" value="Genomic_DNA"/>
</dbReference>
<evidence type="ECO:0000313" key="3">
    <source>
        <dbReference type="Proteomes" id="UP001175000"/>
    </source>
</evidence>
<dbReference type="Proteomes" id="UP001175000">
    <property type="component" value="Unassembled WGS sequence"/>
</dbReference>
<proteinExistence type="predicted"/>